<dbReference type="InterPro" id="IPR010131">
    <property type="entry name" value="MdtP/NodT-like"/>
</dbReference>
<organism evidence="3 4">
    <name type="scientific">Hymenobacter crusticola</name>
    <dbReference type="NCBI Taxonomy" id="1770526"/>
    <lineage>
        <taxon>Bacteria</taxon>
        <taxon>Pseudomonadati</taxon>
        <taxon>Bacteroidota</taxon>
        <taxon>Cytophagia</taxon>
        <taxon>Cytophagales</taxon>
        <taxon>Hymenobacteraceae</taxon>
        <taxon>Hymenobacter</taxon>
    </lineage>
</organism>
<evidence type="ECO:0000313" key="4">
    <source>
        <dbReference type="Proteomes" id="UP000194873"/>
    </source>
</evidence>
<proteinExistence type="inferred from homology"/>
<dbReference type="AlphaFoldDB" id="A0A243WGR6"/>
<dbReference type="Gene3D" id="1.20.1600.10">
    <property type="entry name" value="Outer membrane efflux proteins (OEP)"/>
    <property type="match status" value="1"/>
</dbReference>
<dbReference type="GO" id="GO:0015562">
    <property type="term" value="F:efflux transmembrane transporter activity"/>
    <property type="evidence" value="ECO:0007669"/>
    <property type="project" value="InterPro"/>
</dbReference>
<protein>
    <recommendedName>
        <fullName evidence="5">Transporter</fullName>
    </recommendedName>
</protein>
<keyword evidence="2" id="KW-0175">Coiled coil</keyword>
<feature type="coiled-coil region" evidence="2">
    <location>
        <begin position="373"/>
        <end position="400"/>
    </location>
</feature>
<dbReference type="PANTHER" id="PTHR30203:SF23">
    <property type="entry name" value="OUTER MEMBRANE EFFLUX PROTEIN"/>
    <property type="match status" value="1"/>
</dbReference>
<dbReference type="EMBL" id="MTSE01000003">
    <property type="protein sequence ID" value="OUJ74966.1"/>
    <property type="molecule type" value="Genomic_DNA"/>
</dbReference>
<evidence type="ECO:0000256" key="2">
    <source>
        <dbReference type="SAM" id="Coils"/>
    </source>
</evidence>
<dbReference type="Proteomes" id="UP000194873">
    <property type="component" value="Unassembled WGS sequence"/>
</dbReference>
<dbReference type="InterPro" id="IPR003423">
    <property type="entry name" value="OMP_efflux"/>
</dbReference>
<reference evidence="3 4" key="1">
    <citation type="submission" date="2017-01" db="EMBL/GenBank/DDBJ databases">
        <title>A new Hymenobacter.</title>
        <authorList>
            <person name="Liang Y."/>
            <person name="Feng F."/>
        </authorList>
    </citation>
    <scope>NUCLEOTIDE SEQUENCE [LARGE SCALE GENOMIC DNA]</scope>
    <source>
        <strain evidence="3">MIMBbqt21</strain>
    </source>
</reference>
<gene>
    <name evidence="3" type="ORF">BXP70_07335</name>
</gene>
<sequence length="408" mass="46471">MAAPLPTDTLRLTLAEAEQQFLNTNFQLLAQKFNVTAAQALEVQARLFDNPEVSLERNVYNPYNHRFFETNEDRKQWVATYQQLILLGGKRRKNVEYQRIGTEIEGHNFNDLVRTLHYELRSNFVKLYYDQQTLSVYQRQREALQRTLTIYQAQLDKGNVSLKEVVRLKAALFSLESERKELANDISEYQAALNLLLGNRPPRTLQPVLRAATANSLRLESLPLAQALEIARESRPDLRAAEAVNRQEQQNLRVQKALAVPDLTVGGLYDFNGAVGKNYTGLTVGVPLPLFNRNQGNIKSAEAQIKASEQALNQQATQVETEVAEAYAKAAEAERLASSFPSAYFTDFNKLFEGVLTSYQRKAISTLEFLDFLESYKDNMVQLNDARAEQLNAFENLNQRLGRRVFAW</sequence>
<evidence type="ECO:0000313" key="3">
    <source>
        <dbReference type="EMBL" id="OUJ74966.1"/>
    </source>
</evidence>
<comment type="similarity">
    <text evidence="1">Belongs to the outer membrane factor (OMF) (TC 1.B.17) family.</text>
</comment>
<dbReference type="PANTHER" id="PTHR30203">
    <property type="entry name" value="OUTER MEMBRANE CATION EFFLUX PROTEIN"/>
    <property type="match status" value="1"/>
</dbReference>
<comment type="caution">
    <text evidence="3">The sequence shown here is derived from an EMBL/GenBank/DDBJ whole genome shotgun (WGS) entry which is preliminary data.</text>
</comment>
<name>A0A243WGR6_9BACT</name>
<dbReference type="Pfam" id="PF02321">
    <property type="entry name" value="OEP"/>
    <property type="match status" value="2"/>
</dbReference>
<feature type="coiled-coil region" evidence="2">
    <location>
        <begin position="298"/>
        <end position="336"/>
    </location>
</feature>
<keyword evidence="4" id="KW-1185">Reference proteome</keyword>
<feature type="coiled-coil region" evidence="2">
    <location>
        <begin position="134"/>
        <end position="199"/>
    </location>
</feature>
<evidence type="ECO:0008006" key="5">
    <source>
        <dbReference type="Google" id="ProtNLM"/>
    </source>
</evidence>
<accession>A0A243WGR6</accession>
<evidence type="ECO:0000256" key="1">
    <source>
        <dbReference type="ARBA" id="ARBA00007613"/>
    </source>
</evidence>
<dbReference type="SUPFAM" id="SSF56954">
    <property type="entry name" value="Outer membrane efflux proteins (OEP)"/>
    <property type="match status" value="1"/>
</dbReference>